<dbReference type="GO" id="GO:0001179">
    <property type="term" value="F:RNA polymerase I general transcription initiation factor binding"/>
    <property type="evidence" value="ECO:0007669"/>
    <property type="project" value="TreeGrafter"/>
</dbReference>
<dbReference type="HOGENOM" id="CLU_005807_0_0_1"/>
<protein>
    <recommendedName>
        <fullName evidence="7">RNA polymerase I-specific transcription initiation factor RRN6-like protein</fullName>
    </recommendedName>
</protein>
<dbReference type="Proteomes" id="UP000001745">
    <property type="component" value="Unassembled WGS sequence"/>
</dbReference>
<proteinExistence type="predicted"/>
<dbReference type="PANTHER" id="PTHR28221">
    <property type="entry name" value="RNA POLYMERASE I-SPECIFIC TRANSCRIPTION INITIATION FACTOR RRN6"/>
    <property type="match status" value="1"/>
</dbReference>
<feature type="domain" description="RRN6 helical bundle" evidence="4">
    <location>
        <begin position="575"/>
        <end position="768"/>
    </location>
</feature>
<reference evidence="6" key="1">
    <citation type="journal article" date="2015" name="Genome Announc.">
        <title>Genome sequence of the AIDS-associated pathogen Penicillium marneffei (ATCC18224) and its near taxonomic relative Talaromyces stipitatus (ATCC10500).</title>
        <authorList>
            <person name="Nierman W.C."/>
            <person name="Fedorova-Abrams N.D."/>
            <person name="Andrianopoulos A."/>
        </authorList>
    </citation>
    <scope>NUCLEOTIDE SEQUENCE [LARGE SCALE GENOMIC DNA]</scope>
    <source>
        <strain evidence="6">ATCC 10500 / CBS 375.48 / QM 6759 / NRRL 1006</strain>
    </source>
</reference>
<name>B8M790_TALSN</name>
<accession>B8M790</accession>
<evidence type="ECO:0000256" key="1">
    <source>
        <dbReference type="SAM" id="MobiDB-lite"/>
    </source>
</evidence>
<feature type="domain" description="RRN6 beta-propeller" evidence="2">
    <location>
        <begin position="101"/>
        <end position="474"/>
    </location>
</feature>
<dbReference type="OMA" id="DLPMTQV"/>
<dbReference type="STRING" id="441959.B8M790"/>
<evidence type="ECO:0000259" key="2">
    <source>
        <dbReference type="Pfam" id="PF10214"/>
    </source>
</evidence>
<gene>
    <name evidence="5" type="ORF">TSTA_035370</name>
</gene>
<dbReference type="PhylomeDB" id="B8M790"/>
<dbReference type="InParanoid" id="B8M790"/>
<dbReference type="Pfam" id="PF20640">
    <property type="entry name" value="Rrn6_HB"/>
    <property type="match status" value="1"/>
</dbReference>
<evidence type="ECO:0000259" key="4">
    <source>
        <dbReference type="Pfam" id="PF20640"/>
    </source>
</evidence>
<keyword evidence="6" id="KW-1185">Reference proteome</keyword>
<evidence type="ECO:0000313" key="5">
    <source>
        <dbReference type="EMBL" id="EED20310.1"/>
    </source>
</evidence>
<evidence type="ECO:0000259" key="3">
    <source>
        <dbReference type="Pfam" id="PF20639"/>
    </source>
</evidence>
<dbReference type="PANTHER" id="PTHR28221:SF2">
    <property type="entry name" value="RNA POLYMERASE I-SPECIFIC TRANSCRIPTION INITIATION FACTOR RRN6"/>
    <property type="match status" value="1"/>
</dbReference>
<dbReference type="GO" id="GO:0070860">
    <property type="term" value="C:RNA polymerase I core factor complex"/>
    <property type="evidence" value="ECO:0007669"/>
    <property type="project" value="TreeGrafter"/>
</dbReference>
<feature type="compositionally biased region" description="Polar residues" evidence="1">
    <location>
        <begin position="889"/>
        <end position="899"/>
    </location>
</feature>
<feature type="domain" description="RRN6 K-rich C-terminal" evidence="3">
    <location>
        <begin position="839"/>
        <end position="968"/>
    </location>
</feature>
<dbReference type="eggNOG" id="ENOG502QRAW">
    <property type="taxonomic scope" value="Eukaryota"/>
</dbReference>
<sequence length="968" mass="108672">MDDHTYGVALQYGNMGPATYSSASQAWHFARRFRPAQIISYTGYEKQVVAPSAVNLPVVKKHEKDTKSLLADYPELISVVSSFAREEELSQTVQQADSYFNPQVSSVLDFGNAQLSEAVRSRRGRMRTVPIAAFASGQNGNMLSLRTIEAEKVATNLEQDAAFRLPTVGDSKAVDWACTETPIRQVKFADSTETPGNLLAVRLLSSTAILQPIYHREAQMIEHPELSRRADSRPQVSHIDPCLVAEIDVSQTGGFAHVDVTFNPWYLKQFSILDERGHWSIWQLQDIVRLGSGVAPELLQSGYLPCDTVDGDESGEFTVEVKYDTWGRIEWTRDVNTFIVCGRRNAMLYVLEGTTTISQAIRLNWQSSTEWILDVKTCSSQSSLVFILTTLRVLCFDLKLPEQEGQPFAPQFAWLHGRDADDLTLRLTSLTIGEEYYLLLYSRLDSCILAFQLPIEEYEEGNYSMSDPFFVYIPGNKDTNGLKTIRYDFPIRQILFKEVEQQIYLSKRICLDNCPKFMKLFIIDSTMAIHEYLYSKPTGRSSAEELKMGREALFLSAVSLLPNKKRKGERDISVVPSDNDEINQLGEMFLQLSKSIKSRPPPASVDFTRIYSLLSKDDRNLIRPSASVPEYESFREYVEHLVVAVSNLAEEGSAFVHTMLDIMDNPPSLPDIDESAQELDWFKSRFTPMESSAETALCYLPLSVSSYEQLQKKANIIRSLRPLGVLDLYENLLRDWLSKLSRRLPSWIRISKERLIRQVSIELSLASMVQIDAAIPESIRAISSQSSLLGRSNSTSCQADPVSEVAEIQEEDIVITHGRLDLKTVSPSSMGVSSGGAAQDVLSFWNVGGDPDAFDWEKALTTETDEEDAKSRSRSKSQQRTRTRSRSRANSVGSRNIRSSPVVPAMQFPGSQPQFDSRLPIRSSQVLPSSQIADDIPMTQVERGVFGSREAGKKSNVKARKKKRAAGF</sequence>
<dbReference type="InterPro" id="IPR019350">
    <property type="entry name" value="RNA_pol_I-sp_TIF_RRN6-like"/>
</dbReference>
<dbReference type="EMBL" id="EQ962654">
    <property type="protein sequence ID" value="EED20310.1"/>
    <property type="molecule type" value="Genomic_DNA"/>
</dbReference>
<dbReference type="VEuPathDB" id="FungiDB:TSTA_035370"/>
<evidence type="ECO:0000313" key="6">
    <source>
        <dbReference type="Proteomes" id="UP000001745"/>
    </source>
</evidence>
<evidence type="ECO:0008006" key="7">
    <source>
        <dbReference type="Google" id="ProtNLM"/>
    </source>
</evidence>
<dbReference type="OrthoDB" id="4090074at2759"/>
<dbReference type="GO" id="GO:0042790">
    <property type="term" value="P:nucleolar large rRNA transcription by RNA polymerase I"/>
    <property type="evidence" value="ECO:0007669"/>
    <property type="project" value="TreeGrafter"/>
</dbReference>
<dbReference type="Pfam" id="PF10214">
    <property type="entry name" value="Rrn6_beta-prop"/>
    <property type="match status" value="1"/>
</dbReference>
<dbReference type="AlphaFoldDB" id="B8M790"/>
<feature type="region of interest" description="Disordered" evidence="1">
    <location>
        <begin position="947"/>
        <end position="968"/>
    </location>
</feature>
<dbReference type="Pfam" id="PF20639">
    <property type="entry name" value="Rrn6_K-rich"/>
    <property type="match status" value="1"/>
</dbReference>
<organism evidence="5 6">
    <name type="scientific">Talaromyces stipitatus (strain ATCC 10500 / CBS 375.48 / QM 6759 / NRRL 1006)</name>
    <name type="common">Penicillium stipitatum</name>
    <dbReference type="NCBI Taxonomy" id="441959"/>
    <lineage>
        <taxon>Eukaryota</taxon>
        <taxon>Fungi</taxon>
        <taxon>Dikarya</taxon>
        <taxon>Ascomycota</taxon>
        <taxon>Pezizomycotina</taxon>
        <taxon>Eurotiomycetes</taxon>
        <taxon>Eurotiomycetidae</taxon>
        <taxon>Eurotiales</taxon>
        <taxon>Trichocomaceae</taxon>
        <taxon>Talaromyces</taxon>
        <taxon>Talaromyces sect. Talaromyces</taxon>
    </lineage>
</organism>
<dbReference type="GO" id="GO:0001163">
    <property type="term" value="F:RNA polymerase I transcription regulatory region sequence-specific DNA binding"/>
    <property type="evidence" value="ECO:0007669"/>
    <property type="project" value="TreeGrafter"/>
</dbReference>
<dbReference type="InterPro" id="IPR048535">
    <property type="entry name" value="RRN6_beta-prop"/>
</dbReference>
<feature type="compositionally biased region" description="Basic residues" evidence="1">
    <location>
        <begin position="872"/>
        <end position="887"/>
    </location>
</feature>
<feature type="region of interest" description="Disordered" evidence="1">
    <location>
        <begin position="862"/>
        <end position="920"/>
    </location>
</feature>
<dbReference type="InterPro" id="IPR048536">
    <property type="entry name" value="Rrn6_K-rich"/>
</dbReference>
<dbReference type="RefSeq" id="XP_002480744.1">
    <property type="nucleotide sequence ID" value="XM_002480699.1"/>
</dbReference>
<feature type="compositionally biased region" description="Basic residues" evidence="1">
    <location>
        <begin position="955"/>
        <end position="968"/>
    </location>
</feature>
<dbReference type="GeneID" id="8107487"/>
<dbReference type="InterPro" id="IPR048537">
    <property type="entry name" value="RRN6_HB"/>
</dbReference>